<dbReference type="eggNOG" id="COG0270">
    <property type="taxonomic scope" value="Bacteria"/>
</dbReference>
<dbReference type="InterPro" id="IPR050750">
    <property type="entry name" value="C5-MTase"/>
</dbReference>
<keyword evidence="9" id="KW-1185">Reference proteome</keyword>
<feature type="active site" evidence="5">
    <location>
        <position position="73"/>
    </location>
</feature>
<evidence type="ECO:0000256" key="1">
    <source>
        <dbReference type="ARBA" id="ARBA00022603"/>
    </source>
</evidence>
<sequence length="539" mass="62956">MNKTIKLIEAFGGIGTFRKALENIGFKVETRDYIEWWKYAVDAYNALHNNNQVTKDIKEYDWIVDIFAHGSPCTDFSNAGKQDITKGRSILYMEVLRLIEDLPFKLRPKYIIWENVKNLVSKKFKKYFDYYINKLKELGYSSTWKVLNSKDFGIPQSRERVFVISIKNGEDNTFNWDNLTKQEMKPLKQFLHPITDVDHKLWFTKEKLSKAIDKGYYKTTEWVFNENGFCYLPLSSRKSDNKVGNNITAPLQAHNTQTKVLIPLTSFNCANDIGLTQTRTLCARDYKSPVQILVPLEYEEYSNYWQLPRESDGKAKAINKANGAYNRYWKDDNYLCAMPSSDVRKILIPINNPKFNDRGKTEINVENDYQQESRIYDSSNYKTFIDTLTTNLKSSKIAFPISLKGFTNQGRIKIPHQNYSQVDTVVNENGIVPTLTENHGWSQKIAKELDNELTIEYCQKNNIAIFNINNKLYAIRHLSHIEYWRLMGWEDKDINKVNLPKTKMYFLAGNAIVIQVLEAIFKELLKDKYQSRKEVLKYG</sequence>
<dbReference type="Gene3D" id="3.40.50.150">
    <property type="entry name" value="Vaccinia Virus protein VP39"/>
    <property type="match status" value="1"/>
</dbReference>
<evidence type="ECO:0000313" key="9">
    <source>
        <dbReference type="Proteomes" id="UP000013964"/>
    </source>
</evidence>
<proteinExistence type="inferred from homology"/>
<keyword evidence="3 5" id="KW-0949">S-adenosyl-L-methionine</keyword>
<name>R4U2C3_9MOLU</name>
<dbReference type="PROSITE" id="PS51679">
    <property type="entry name" value="SAM_MT_C5"/>
    <property type="match status" value="1"/>
</dbReference>
<dbReference type="GO" id="GO:0032259">
    <property type="term" value="P:methylation"/>
    <property type="evidence" value="ECO:0007669"/>
    <property type="project" value="UniProtKB-KW"/>
</dbReference>
<reference evidence="8 9" key="1">
    <citation type="journal article" date="2013" name="Genome Biol. Evol.">
        <title>Complete genomes of two dipteran-associated spiroplasmas provided insights into the origin, dynamics, and impacts of viral invasion in spiroplasma.</title>
        <authorList>
            <person name="Ku C."/>
            <person name="Lo W.S."/>
            <person name="Chen L.L."/>
            <person name="Kuo C.H."/>
        </authorList>
    </citation>
    <scope>NUCLEOTIDE SEQUENCE [LARGE SCALE GENOMIC DNA]</scope>
    <source>
        <strain evidence="8 9">DF-1</strain>
    </source>
</reference>
<dbReference type="KEGG" id="scr:SCHRY_v1c09340"/>
<comment type="similarity">
    <text evidence="5 6">Belongs to the class I-like SAM-binding methyltransferase superfamily. C5-methyltransferase family.</text>
</comment>
<dbReference type="NCBIfam" id="TIGR00675">
    <property type="entry name" value="dcm"/>
    <property type="match status" value="1"/>
</dbReference>
<dbReference type="REBASE" id="64918">
    <property type="entry name" value="M1.SchDF1ORF9340P"/>
</dbReference>
<dbReference type="GO" id="GO:0003886">
    <property type="term" value="F:DNA (cytosine-5-)-methyltransferase activity"/>
    <property type="evidence" value="ECO:0007669"/>
    <property type="project" value="UniProtKB-EC"/>
</dbReference>
<evidence type="ECO:0000256" key="7">
    <source>
        <dbReference type="RuleBase" id="RU000417"/>
    </source>
</evidence>
<evidence type="ECO:0000256" key="6">
    <source>
        <dbReference type="RuleBase" id="RU000416"/>
    </source>
</evidence>
<evidence type="ECO:0000313" key="8">
    <source>
        <dbReference type="EMBL" id="AGM25507.1"/>
    </source>
</evidence>
<dbReference type="InterPro" id="IPR029063">
    <property type="entry name" value="SAM-dependent_MTases_sf"/>
</dbReference>
<protein>
    <recommendedName>
        <fullName evidence="7">Cytosine-specific methyltransferase</fullName>
        <ecNumber evidence="7">2.1.1.37</ecNumber>
    </recommendedName>
</protein>
<dbReference type="EC" id="2.1.1.37" evidence="7"/>
<dbReference type="PROSITE" id="PS00095">
    <property type="entry name" value="C5_MTASE_2"/>
    <property type="match status" value="1"/>
</dbReference>
<keyword evidence="1 5" id="KW-0489">Methyltransferase</keyword>
<evidence type="ECO:0000256" key="3">
    <source>
        <dbReference type="ARBA" id="ARBA00022691"/>
    </source>
</evidence>
<dbReference type="PRINTS" id="PR00105">
    <property type="entry name" value="C5METTRFRASE"/>
</dbReference>
<keyword evidence="4" id="KW-0680">Restriction system</keyword>
<gene>
    <name evidence="8" type="primary">dcm2</name>
    <name evidence="8" type="ORF">SCHRY_v1c09340</name>
</gene>
<dbReference type="Proteomes" id="UP000013964">
    <property type="component" value="Chromosome"/>
</dbReference>
<evidence type="ECO:0000256" key="5">
    <source>
        <dbReference type="PROSITE-ProRule" id="PRU01016"/>
    </source>
</evidence>
<dbReference type="GO" id="GO:0009307">
    <property type="term" value="P:DNA restriction-modification system"/>
    <property type="evidence" value="ECO:0007669"/>
    <property type="project" value="UniProtKB-KW"/>
</dbReference>
<evidence type="ECO:0000256" key="4">
    <source>
        <dbReference type="ARBA" id="ARBA00022747"/>
    </source>
</evidence>
<dbReference type="STRING" id="1276227.SCHRY_v1c09340"/>
<dbReference type="EMBL" id="CP005077">
    <property type="protein sequence ID" value="AGM25507.1"/>
    <property type="molecule type" value="Genomic_DNA"/>
</dbReference>
<dbReference type="PANTHER" id="PTHR46098">
    <property type="entry name" value="TRNA (CYTOSINE(38)-C(5))-METHYLTRANSFERASE"/>
    <property type="match status" value="1"/>
</dbReference>
<dbReference type="PATRIC" id="fig|1276227.3.peg.939"/>
<accession>R4U2C3</accession>
<dbReference type="AlphaFoldDB" id="R4U2C3"/>
<evidence type="ECO:0000256" key="2">
    <source>
        <dbReference type="ARBA" id="ARBA00022679"/>
    </source>
</evidence>
<dbReference type="SUPFAM" id="SSF53335">
    <property type="entry name" value="S-adenosyl-L-methionine-dependent methyltransferases"/>
    <property type="match status" value="1"/>
</dbReference>
<dbReference type="Pfam" id="PF00145">
    <property type="entry name" value="DNA_methylase"/>
    <property type="match status" value="2"/>
</dbReference>
<dbReference type="InterPro" id="IPR018117">
    <property type="entry name" value="C5_DNA_meth_AS"/>
</dbReference>
<comment type="catalytic activity">
    <reaction evidence="7">
        <text>a 2'-deoxycytidine in DNA + S-adenosyl-L-methionine = a 5-methyl-2'-deoxycytidine in DNA + S-adenosyl-L-homocysteine + H(+)</text>
        <dbReference type="Rhea" id="RHEA:13681"/>
        <dbReference type="Rhea" id="RHEA-COMP:11369"/>
        <dbReference type="Rhea" id="RHEA-COMP:11370"/>
        <dbReference type="ChEBI" id="CHEBI:15378"/>
        <dbReference type="ChEBI" id="CHEBI:57856"/>
        <dbReference type="ChEBI" id="CHEBI:59789"/>
        <dbReference type="ChEBI" id="CHEBI:85452"/>
        <dbReference type="ChEBI" id="CHEBI:85454"/>
        <dbReference type="EC" id="2.1.1.37"/>
    </reaction>
</comment>
<keyword evidence="2 5" id="KW-0808">Transferase</keyword>
<dbReference type="HOGENOM" id="CLU_006958_0_3_14"/>
<dbReference type="InterPro" id="IPR031303">
    <property type="entry name" value="C5_meth_CS"/>
</dbReference>
<dbReference type="PANTHER" id="PTHR46098:SF1">
    <property type="entry name" value="TRNA (CYTOSINE(38)-C(5))-METHYLTRANSFERASE"/>
    <property type="match status" value="1"/>
</dbReference>
<dbReference type="PROSITE" id="PS00094">
    <property type="entry name" value="C5_MTASE_1"/>
    <property type="match status" value="1"/>
</dbReference>
<dbReference type="InterPro" id="IPR001525">
    <property type="entry name" value="C5_MeTfrase"/>
</dbReference>
<organism evidence="8 9">
    <name type="scientific">Spiroplasma chrysopicola DF-1</name>
    <dbReference type="NCBI Taxonomy" id="1276227"/>
    <lineage>
        <taxon>Bacteria</taxon>
        <taxon>Bacillati</taxon>
        <taxon>Mycoplasmatota</taxon>
        <taxon>Mollicutes</taxon>
        <taxon>Entomoplasmatales</taxon>
        <taxon>Spiroplasmataceae</taxon>
        <taxon>Spiroplasma</taxon>
    </lineage>
</organism>
<dbReference type="RefSeq" id="WP_016339328.1">
    <property type="nucleotide sequence ID" value="NC_021280.1"/>
</dbReference>